<dbReference type="RefSeq" id="WP_010201084.1">
    <property type="nucleotide sequence ID" value="NZ_BMZR01000003.1"/>
</dbReference>
<gene>
    <name evidence="1" type="ORF">GCM10016272_17700</name>
</gene>
<keyword evidence="2" id="KW-1185">Reference proteome</keyword>
<comment type="caution">
    <text evidence="1">The sequence shown here is derived from an EMBL/GenBank/DDBJ whole genome shotgun (WGS) entry which is preliminary data.</text>
</comment>
<protein>
    <submittedName>
        <fullName evidence="1">Uncharacterized protein</fullName>
    </submittedName>
</protein>
<sequence length="82" mass="9755">MTQNNTTTEENKSDEKRKLINRFLMRLTKEQPQMYYATTSEISRSIHTMIKEHTNRLSVEEQALVRRMTIEEIEGLLGFHAR</sequence>
<evidence type="ECO:0000313" key="1">
    <source>
        <dbReference type="EMBL" id="GHD33531.1"/>
    </source>
</evidence>
<evidence type="ECO:0000313" key="2">
    <source>
        <dbReference type="Proteomes" id="UP000610203"/>
    </source>
</evidence>
<accession>A0ABQ3GR82</accession>
<dbReference type="Proteomes" id="UP000610203">
    <property type="component" value="Unassembled WGS sequence"/>
</dbReference>
<proteinExistence type="predicted"/>
<reference evidence="2" key="1">
    <citation type="journal article" date="2019" name="Int. J. Syst. Evol. Microbiol.">
        <title>The Global Catalogue of Microorganisms (GCM) 10K type strain sequencing project: providing services to taxonomists for standard genome sequencing and annotation.</title>
        <authorList>
            <consortium name="The Broad Institute Genomics Platform"/>
            <consortium name="The Broad Institute Genome Sequencing Center for Infectious Disease"/>
            <person name="Wu L."/>
            <person name="Ma J."/>
        </authorList>
    </citation>
    <scope>NUCLEOTIDE SEQUENCE [LARGE SCALE GENOMIC DNA]</scope>
    <source>
        <strain evidence="2">KCTC 42280</strain>
    </source>
</reference>
<organism evidence="1 2">
    <name type="scientific">Psychrobacter glaciei</name>
    <dbReference type="NCBI Taxonomy" id="619771"/>
    <lineage>
        <taxon>Bacteria</taxon>
        <taxon>Pseudomonadati</taxon>
        <taxon>Pseudomonadota</taxon>
        <taxon>Gammaproteobacteria</taxon>
        <taxon>Moraxellales</taxon>
        <taxon>Moraxellaceae</taxon>
        <taxon>Psychrobacter</taxon>
    </lineage>
</organism>
<dbReference type="EMBL" id="BMZR01000003">
    <property type="protein sequence ID" value="GHD33531.1"/>
    <property type="molecule type" value="Genomic_DNA"/>
</dbReference>
<name>A0ABQ3GR82_9GAMM</name>